<evidence type="ECO:0000313" key="3">
    <source>
        <dbReference type="Proteomes" id="UP001150238"/>
    </source>
</evidence>
<accession>A0A9W9DGY7</accession>
<feature type="compositionally biased region" description="Basic and acidic residues" evidence="1">
    <location>
        <begin position="193"/>
        <end position="223"/>
    </location>
</feature>
<gene>
    <name evidence="2" type="ORF">C8J55DRAFT_524304</name>
</gene>
<protein>
    <submittedName>
        <fullName evidence="2">Uncharacterized protein</fullName>
    </submittedName>
</protein>
<evidence type="ECO:0000256" key="1">
    <source>
        <dbReference type="SAM" id="MobiDB-lite"/>
    </source>
</evidence>
<dbReference type="AlphaFoldDB" id="A0A9W9DGY7"/>
<proteinExistence type="predicted"/>
<dbReference type="EMBL" id="JANVFS010000036">
    <property type="protein sequence ID" value="KAJ4469076.1"/>
    <property type="molecule type" value="Genomic_DNA"/>
</dbReference>
<reference evidence="2" key="2">
    <citation type="journal article" date="2023" name="Proc. Natl. Acad. Sci. U.S.A.">
        <title>A global phylogenomic analysis of the shiitake genus Lentinula.</title>
        <authorList>
            <person name="Sierra-Patev S."/>
            <person name="Min B."/>
            <person name="Naranjo-Ortiz M."/>
            <person name="Looney B."/>
            <person name="Konkel Z."/>
            <person name="Slot J.C."/>
            <person name="Sakamoto Y."/>
            <person name="Steenwyk J.L."/>
            <person name="Rokas A."/>
            <person name="Carro J."/>
            <person name="Camarero S."/>
            <person name="Ferreira P."/>
            <person name="Molpeceres G."/>
            <person name="Ruiz-Duenas F.J."/>
            <person name="Serrano A."/>
            <person name="Henrissat B."/>
            <person name="Drula E."/>
            <person name="Hughes K.W."/>
            <person name="Mata J.L."/>
            <person name="Ishikawa N.K."/>
            <person name="Vargas-Isla R."/>
            <person name="Ushijima S."/>
            <person name="Smith C.A."/>
            <person name="Donoghue J."/>
            <person name="Ahrendt S."/>
            <person name="Andreopoulos W."/>
            <person name="He G."/>
            <person name="LaButti K."/>
            <person name="Lipzen A."/>
            <person name="Ng V."/>
            <person name="Riley R."/>
            <person name="Sandor L."/>
            <person name="Barry K."/>
            <person name="Martinez A.T."/>
            <person name="Xiao Y."/>
            <person name="Gibbons J.G."/>
            <person name="Terashima K."/>
            <person name="Grigoriev I.V."/>
            <person name="Hibbett D."/>
        </authorList>
    </citation>
    <scope>NUCLEOTIDE SEQUENCE</scope>
    <source>
        <strain evidence="2">Sp2 HRB7682 ss15</strain>
    </source>
</reference>
<feature type="region of interest" description="Disordered" evidence="1">
    <location>
        <begin position="28"/>
        <end position="223"/>
    </location>
</feature>
<feature type="compositionally biased region" description="Polar residues" evidence="1">
    <location>
        <begin position="122"/>
        <end position="151"/>
    </location>
</feature>
<organism evidence="2 3">
    <name type="scientific">Lentinula lateritia</name>
    <dbReference type="NCBI Taxonomy" id="40482"/>
    <lineage>
        <taxon>Eukaryota</taxon>
        <taxon>Fungi</taxon>
        <taxon>Dikarya</taxon>
        <taxon>Basidiomycota</taxon>
        <taxon>Agaricomycotina</taxon>
        <taxon>Agaricomycetes</taxon>
        <taxon>Agaricomycetidae</taxon>
        <taxon>Agaricales</taxon>
        <taxon>Marasmiineae</taxon>
        <taxon>Omphalotaceae</taxon>
        <taxon>Lentinula</taxon>
    </lineage>
</organism>
<evidence type="ECO:0000313" key="2">
    <source>
        <dbReference type="EMBL" id="KAJ4469076.1"/>
    </source>
</evidence>
<sequence>MVRDLLKALIHMFTPNPTRDDTMLHEERTNEGSQLYGPHDQGQPAHSSSDPVRPKDGHGIPQEHRVQSSQYGWRDPTSPTRKDNQCNDTRRHGEVKKAQPDANAAVTVHSTTAIREHHGDRMNTQSTSTDSRTETFQSNRRTYSGAVQSAPSPKAGEDRKTDTQAGTVPEIRNHGNTVPSQSSSRGPSGSIEMGHRTTRDTSLHGRDGRADRETSSGVLRESRISRQDLEEQIAHIQKENQRLEADLCNIQRRNQEMEAQLGNAQHYSMKQKNEIGELRKHLMHEQAAAAHYKTKDAHSRELLDARMKELQGARAFLNTSDMYSGADIVSMVKSLNAEIFQTAASITDMIVDFGSGQVLLEKNLDHLWAVDIVSKTLGEEVATLLQHNHAVLDEHMTLVQIALQAGLNQGSQYVLCLWAISGKANDAINGAFAGIQMQQKQAVVYRTWRSLTKAQTKRTVYQDPRLHKYFAEIVKALLIVAGWWTSQNSEIAARIESTIHGRISAIVLLLEKLDTAMTQITSMDLSLEMPTPGVNFDAQRMQDEDGKGSLTDETVLFTSEIGLMKNVDIDGRSEEAILLKPKVVFRSAFIR</sequence>
<comment type="caution">
    <text evidence="2">The sequence shown here is derived from an EMBL/GenBank/DDBJ whole genome shotgun (WGS) entry which is preliminary data.</text>
</comment>
<feature type="compositionally biased region" description="Basic and acidic residues" evidence="1">
    <location>
        <begin position="52"/>
        <end position="66"/>
    </location>
</feature>
<dbReference type="Proteomes" id="UP001150238">
    <property type="component" value="Unassembled WGS sequence"/>
</dbReference>
<feature type="compositionally biased region" description="Low complexity" evidence="1">
    <location>
        <begin position="179"/>
        <end position="190"/>
    </location>
</feature>
<feature type="compositionally biased region" description="Basic and acidic residues" evidence="1">
    <location>
        <begin position="80"/>
        <end position="99"/>
    </location>
</feature>
<name>A0A9W9DGY7_9AGAR</name>
<reference evidence="2" key="1">
    <citation type="submission" date="2022-08" db="EMBL/GenBank/DDBJ databases">
        <authorList>
            <consortium name="DOE Joint Genome Institute"/>
            <person name="Min B."/>
            <person name="Riley R."/>
            <person name="Sierra-Patev S."/>
            <person name="Naranjo-Ortiz M."/>
            <person name="Looney B."/>
            <person name="Konkel Z."/>
            <person name="Slot J.C."/>
            <person name="Sakamoto Y."/>
            <person name="Steenwyk J.L."/>
            <person name="Rokas A."/>
            <person name="Carro J."/>
            <person name="Camarero S."/>
            <person name="Ferreira P."/>
            <person name="Molpeceres G."/>
            <person name="Ruiz-Duenas F.J."/>
            <person name="Serrano A."/>
            <person name="Henrissat B."/>
            <person name="Drula E."/>
            <person name="Hughes K.W."/>
            <person name="Mata J.L."/>
            <person name="Ishikawa N.K."/>
            <person name="Vargas-Isla R."/>
            <person name="Ushijima S."/>
            <person name="Smith C.A."/>
            <person name="Ahrendt S."/>
            <person name="Andreopoulos W."/>
            <person name="He G."/>
            <person name="Labutti K."/>
            <person name="Lipzen A."/>
            <person name="Ng V."/>
            <person name="Sandor L."/>
            <person name="Barry K."/>
            <person name="Martinez A.T."/>
            <person name="Xiao Y."/>
            <person name="Gibbons J.G."/>
            <person name="Terashima K."/>
            <person name="Hibbett D.S."/>
            <person name="Grigoriev I.V."/>
        </authorList>
    </citation>
    <scope>NUCLEOTIDE SEQUENCE</scope>
    <source>
        <strain evidence="2">Sp2 HRB7682 ss15</strain>
    </source>
</reference>